<evidence type="ECO:0000313" key="1">
    <source>
        <dbReference type="EMBL" id="EPY02344.1"/>
    </source>
</evidence>
<sequence length="64" mass="6987">MRLSCTGASLFHRRIVDAIGRDGFGLDDVGLELTLLPLETLIAREYGDAGSRARKRPFGGGVRR</sequence>
<comment type="caution">
    <text evidence="1">The sequence shown here is derived from an EMBL/GenBank/DDBJ whole genome shotgun (WGS) entry which is preliminary data.</text>
</comment>
<gene>
    <name evidence="1" type="ORF">K678_06235</name>
</gene>
<accession>S9SC99</accession>
<evidence type="ECO:0000313" key="2">
    <source>
        <dbReference type="Proteomes" id="UP000015350"/>
    </source>
</evidence>
<protein>
    <submittedName>
        <fullName evidence="1">Uncharacterized protein</fullName>
    </submittedName>
</protein>
<organism evidence="1 2">
    <name type="scientific">Magnetospirillum fulvum MGU-K5</name>
    <dbReference type="NCBI Taxonomy" id="1316936"/>
    <lineage>
        <taxon>Bacteria</taxon>
        <taxon>Pseudomonadati</taxon>
        <taxon>Pseudomonadota</taxon>
        <taxon>Alphaproteobacteria</taxon>
        <taxon>Rhodospirillales</taxon>
        <taxon>Rhodospirillaceae</taxon>
        <taxon>Magnetospirillum</taxon>
    </lineage>
</organism>
<dbReference type="AlphaFoldDB" id="S9SC99"/>
<dbReference type="EMBL" id="AQPH01000016">
    <property type="protein sequence ID" value="EPY02344.1"/>
    <property type="molecule type" value="Genomic_DNA"/>
</dbReference>
<reference evidence="1 2" key="1">
    <citation type="submission" date="2013-04" db="EMBL/GenBank/DDBJ databases">
        <authorList>
            <person name="Kuznetsov B."/>
            <person name="Ivanovsky R."/>
        </authorList>
    </citation>
    <scope>NUCLEOTIDE SEQUENCE [LARGE SCALE GENOMIC DNA]</scope>
    <source>
        <strain evidence="1 2">MGU-K5</strain>
    </source>
</reference>
<proteinExistence type="predicted"/>
<dbReference type="Proteomes" id="UP000015350">
    <property type="component" value="Unassembled WGS sequence"/>
</dbReference>
<name>S9SC99_MAGFU</name>